<dbReference type="Gene3D" id="3.10.450.50">
    <property type="match status" value="1"/>
</dbReference>
<evidence type="ECO:0008006" key="4">
    <source>
        <dbReference type="Google" id="ProtNLM"/>
    </source>
</evidence>
<reference evidence="3" key="1">
    <citation type="submission" date="2021-01" db="EMBL/GenBank/DDBJ databases">
        <authorList>
            <person name="Corre E."/>
            <person name="Pelletier E."/>
            <person name="Niang G."/>
            <person name="Scheremetjew M."/>
            <person name="Finn R."/>
            <person name="Kale V."/>
            <person name="Holt S."/>
            <person name="Cochrane G."/>
            <person name="Meng A."/>
            <person name="Brown T."/>
            <person name="Cohen L."/>
        </authorList>
    </citation>
    <scope>NUCLEOTIDE SEQUENCE</scope>
    <source>
        <strain evidence="3">CCMP3107</strain>
    </source>
</reference>
<keyword evidence="2" id="KW-0812">Transmembrane</keyword>
<name>A0A7S4DB55_HETAK</name>
<dbReference type="PANTHER" id="PTHR34957:SF1">
    <property type="entry name" value="NUCLEAR TRANSPORT FACTOR 2 (NTF2) FAMILY PROTEIN"/>
    <property type="match status" value="1"/>
</dbReference>
<dbReference type="AlphaFoldDB" id="A0A7S4DB55"/>
<feature type="compositionally biased region" description="Basic residues" evidence="1">
    <location>
        <begin position="385"/>
        <end position="400"/>
    </location>
</feature>
<gene>
    <name evidence="3" type="ORF">HAKA00212_LOCUS17632</name>
</gene>
<keyword evidence="2" id="KW-0472">Membrane</keyword>
<evidence type="ECO:0000313" key="3">
    <source>
        <dbReference type="EMBL" id="CAE0638847.1"/>
    </source>
</evidence>
<feature type="transmembrane region" description="Helical" evidence="2">
    <location>
        <begin position="21"/>
        <end position="37"/>
    </location>
</feature>
<protein>
    <recommendedName>
        <fullName evidence="4">SnoaL-like domain-containing protein</fullName>
    </recommendedName>
</protein>
<dbReference type="PANTHER" id="PTHR34957">
    <property type="entry name" value="NUCLEAR TRANSPORT FACTOR 2 (NTF2) FAMILY PROTEIN"/>
    <property type="match status" value="1"/>
</dbReference>
<evidence type="ECO:0000256" key="1">
    <source>
        <dbReference type="SAM" id="MobiDB-lite"/>
    </source>
</evidence>
<proteinExistence type="predicted"/>
<organism evidence="3">
    <name type="scientific">Heterosigma akashiwo</name>
    <name type="common">Chromophytic alga</name>
    <name type="synonym">Heterosigma carterae</name>
    <dbReference type="NCBI Taxonomy" id="2829"/>
    <lineage>
        <taxon>Eukaryota</taxon>
        <taxon>Sar</taxon>
        <taxon>Stramenopiles</taxon>
        <taxon>Ochrophyta</taxon>
        <taxon>Raphidophyceae</taxon>
        <taxon>Chattonellales</taxon>
        <taxon>Chattonellaceae</taxon>
        <taxon>Heterosigma</taxon>
    </lineage>
</organism>
<accession>A0A7S4DB55</accession>
<feature type="region of interest" description="Disordered" evidence="1">
    <location>
        <begin position="366"/>
        <end position="412"/>
    </location>
</feature>
<evidence type="ECO:0000256" key="2">
    <source>
        <dbReference type="SAM" id="Phobius"/>
    </source>
</evidence>
<sequence>MDFSIQQISIFRRRMGWRMRTSMLVFFLHMMLCTYGFRSSHKVSSRQGTFLDRTQALHVQKNRISGKTFLISMSSSDSQDEDFGLTPEDLRQYITRKRGRELMQDDVREILRKMKRFYRGYKEESMTTMEQIWSESEAVKVVIPDVGFLAGHDAVMGNMRKIFAPPPPPPPSNPMLGMLGGGDEGGTITQRSLHPSDFKLRLRGSTAWVTTTEEIRGRTGGGPMGNAQTVTFPKMRVTTVLRKEAGGEWKLLMRQISQQAPVQIKDEPKEKARSERGTLVLTAGGEVLSAGAHPDDLPVGFSEQLGLGAVEMEGADVARIASDLRKRLNARVAQAEEAGQAGDVKKGSMSVVSFDGQTGKQKVRTLYRGEDAPPPPALAGAGGKGAKKKAAASSSSKRRAAAAGAKPRDGTRRTVDAIRRLCDENRISAAQKRALLADVIRAAAAGGGGGAAPSLATAAHALLLGDHADDPGAAASSSLVEEEHLREAYEEFADQCRLFADRLLAAEAQGLVAAAAAAAAAPSTAQQRPAPRR</sequence>
<dbReference type="EMBL" id="HBIU01038621">
    <property type="protein sequence ID" value="CAE0638847.1"/>
    <property type="molecule type" value="Transcribed_RNA"/>
</dbReference>
<dbReference type="SUPFAM" id="SSF54427">
    <property type="entry name" value="NTF2-like"/>
    <property type="match status" value="1"/>
</dbReference>
<dbReference type="InterPro" id="IPR032710">
    <property type="entry name" value="NTF2-like_dom_sf"/>
</dbReference>
<keyword evidence="2" id="KW-1133">Transmembrane helix</keyword>